<dbReference type="AlphaFoldDB" id="A0A8X7X110"/>
<sequence>MRSYSMYFKMILLVLWFFWSRAGQDNALPSCKFIECVAQRFAINRAARTRRFLRRQMMLREEFAAFLANCNSRSSVRSIWMRQRCGVWWEHVLTRWTDCEWKENFRMRKTTFLKLCNILHPHLHRETTTFRKAVPVVQRVAICVWRLATNVEFRTISHLFGIGQSTAVTIANHVSSIIVEKLLSVYIKTPSAHDFRNIIQGFRDQWGFPQCGGAIDGTHIGILAPPESPADYYNPKGFYSVILQGVVDHRLCFWDINVGWPGKVHDARVFGNSSLYERGQSGTLFPNITERFGGIDVPVVMLGDAAYPLLPWLMKPYPENQQMTPAQLTFNNRLSKARMTVERTFGRLKGRWRCLRKRYDCHINNINNIIAACCILHNFCEINNEEYDDIDVHEENEAHELSPYQANAIANASRDALSLYFSNL</sequence>
<keyword evidence="5" id="KW-0479">Metal-binding</keyword>
<comment type="caution">
    <text evidence="8">The sequence shown here is derived from an EMBL/GenBank/DDBJ whole genome shotgun (WGS) entry which is preliminary data.</text>
</comment>
<dbReference type="GO" id="GO:0004518">
    <property type="term" value="F:nuclease activity"/>
    <property type="evidence" value="ECO:0007669"/>
    <property type="project" value="UniProtKB-KW"/>
</dbReference>
<evidence type="ECO:0000313" key="8">
    <source>
        <dbReference type="EMBL" id="KAG2460428.1"/>
    </source>
</evidence>
<evidence type="ECO:0000256" key="4">
    <source>
        <dbReference type="ARBA" id="ARBA00022722"/>
    </source>
</evidence>
<keyword evidence="9" id="KW-1185">Reference proteome</keyword>
<dbReference type="Proteomes" id="UP000886611">
    <property type="component" value="Unassembled WGS sequence"/>
</dbReference>
<dbReference type="InterPro" id="IPR027806">
    <property type="entry name" value="HARBI1_dom"/>
</dbReference>
<dbReference type="GO" id="GO:0005634">
    <property type="term" value="C:nucleus"/>
    <property type="evidence" value="ECO:0007669"/>
    <property type="project" value="UniProtKB-SubCell"/>
</dbReference>
<evidence type="ECO:0000256" key="3">
    <source>
        <dbReference type="ARBA" id="ARBA00006958"/>
    </source>
</evidence>
<dbReference type="GO" id="GO:0016787">
    <property type="term" value="F:hydrolase activity"/>
    <property type="evidence" value="ECO:0007669"/>
    <property type="project" value="UniProtKB-KW"/>
</dbReference>
<accession>A0A8X7X110</accession>
<evidence type="ECO:0000256" key="5">
    <source>
        <dbReference type="ARBA" id="ARBA00022723"/>
    </source>
</evidence>
<evidence type="ECO:0000256" key="1">
    <source>
        <dbReference type="ARBA" id="ARBA00001968"/>
    </source>
</evidence>
<keyword evidence="4" id="KW-0540">Nuclease</keyword>
<dbReference type="EMBL" id="JAATIS010005064">
    <property type="protein sequence ID" value="KAG2460428.1"/>
    <property type="molecule type" value="Genomic_DNA"/>
</dbReference>
<keyword evidence="7" id="KW-0539">Nucleus</keyword>
<evidence type="ECO:0000256" key="6">
    <source>
        <dbReference type="ARBA" id="ARBA00022801"/>
    </source>
</evidence>
<evidence type="ECO:0000256" key="7">
    <source>
        <dbReference type="ARBA" id="ARBA00023242"/>
    </source>
</evidence>
<comment type="cofactor">
    <cofactor evidence="1">
        <name>a divalent metal cation</name>
        <dbReference type="ChEBI" id="CHEBI:60240"/>
    </cofactor>
</comment>
<organism evidence="8 9">
    <name type="scientific">Polypterus senegalus</name>
    <name type="common">Senegal bichir</name>
    <dbReference type="NCBI Taxonomy" id="55291"/>
    <lineage>
        <taxon>Eukaryota</taxon>
        <taxon>Metazoa</taxon>
        <taxon>Chordata</taxon>
        <taxon>Craniata</taxon>
        <taxon>Vertebrata</taxon>
        <taxon>Euteleostomi</taxon>
        <taxon>Actinopterygii</taxon>
        <taxon>Polypteriformes</taxon>
        <taxon>Polypteridae</taxon>
        <taxon>Polypterus</taxon>
    </lineage>
</organism>
<feature type="non-terminal residue" evidence="8">
    <location>
        <position position="424"/>
    </location>
</feature>
<dbReference type="OrthoDB" id="2668416at2759"/>
<reference evidence="8 9" key="1">
    <citation type="journal article" date="2021" name="Cell">
        <title>Tracing the genetic footprints of vertebrate landing in non-teleost ray-finned fishes.</title>
        <authorList>
            <person name="Bi X."/>
            <person name="Wang K."/>
            <person name="Yang L."/>
            <person name="Pan H."/>
            <person name="Jiang H."/>
            <person name="Wei Q."/>
            <person name="Fang M."/>
            <person name="Yu H."/>
            <person name="Zhu C."/>
            <person name="Cai Y."/>
            <person name="He Y."/>
            <person name="Gan X."/>
            <person name="Zeng H."/>
            <person name="Yu D."/>
            <person name="Zhu Y."/>
            <person name="Jiang H."/>
            <person name="Qiu Q."/>
            <person name="Yang H."/>
            <person name="Zhang Y.E."/>
            <person name="Wang W."/>
            <person name="Zhu M."/>
            <person name="He S."/>
            <person name="Zhang G."/>
        </authorList>
    </citation>
    <scope>NUCLEOTIDE SEQUENCE [LARGE SCALE GENOMIC DNA]</scope>
    <source>
        <strain evidence="8">Bchr_013</strain>
    </source>
</reference>
<keyword evidence="6" id="KW-0378">Hydrolase</keyword>
<name>A0A8X7X110_POLSE</name>
<dbReference type="PANTHER" id="PTHR22930">
    <property type="match status" value="1"/>
</dbReference>
<proteinExistence type="inferred from homology"/>
<gene>
    <name evidence="8" type="ORF">GTO96_0021981</name>
</gene>
<protein>
    <submittedName>
        <fullName evidence="8">ALPL protein</fullName>
    </submittedName>
</protein>
<comment type="subcellular location">
    <subcellularLocation>
        <location evidence="2">Nucleus</location>
    </subcellularLocation>
</comment>
<dbReference type="GO" id="GO:0046872">
    <property type="term" value="F:metal ion binding"/>
    <property type="evidence" value="ECO:0007669"/>
    <property type="project" value="UniProtKB-KW"/>
</dbReference>
<evidence type="ECO:0000256" key="2">
    <source>
        <dbReference type="ARBA" id="ARBA00004123"/>
    </source>
</evidence>
<evidence type="ECO:0000313" key="9">
    <source>
        <dbReference type="Proteomes" id="UP000886611"/>
    </source>
</evidence>
<dbReference type="Pfam" id="PF13359">
    <property type="entry name" value="DDE_Tnp_4"/>
    <property type="match status" value="1"/>
</dbReference>
<dbReference type="InterPro" id="IPR045249">
    <property type="entry name" value="HARBI1-like"/>
</dbReference>
<comment type="similarity">
    <text evidence="3">Belongs to the HARBI1 family.</text>
</comment>
<dbReference type="PANTHER" id="PTHR22930:SF276">
    <property type="entry name" value="KRAB DOMAIN-CONTAINING PROTEIN"/>
    <property type="match status" value="1"/>
</dbReference>
<feature type="non-terminal residue" evidence="8">
    <location>
        <position position="1"/>
    </location>
</feature>